<dbReference type="Proteomes" id="UP000235116">
    <property type="component" value="Chromosome"/>
</dbReference>
<dbReference type="InterPro" id="IPR023214">
    <property type="entry name" value="HAD_sf"/>
</dbReference>
<dbReference type="Gene3D" id="3.40.50.1000">
    <property type="entry name" value="HAD superfamily/HAD-like"/>
    <property type="match status" value="1"/>
</dbReference>
<dbReference type="GO" id="GO:0005829">
    <property type="term" value="C:cytosol"/>
    <property type="evidence" value="ECO:0007669"/>
    <property type="project" value="TreeGrafter"/>
</dbReference>
<keyword evidence="3" id="KW-0460">Magnesium</keyword>
<evidence type="ECO:0000256" key="3">
    <source>
        <dbReference type="ARBA" id="ARBA00022842"/>
    </source>
</evidence>
<dbReference type="GO" id="GO:0050531">
    <property type="term" value="F:mannosyl-3-phosphoglycerate phosphatase activity"/>
    <property type="evidence" value="ECO:0007669"/>
    <property type="project" value="InterPro"/>
</dbReference>
<keyword evidence="1" id="KW-0479">Metal-binding</keyword>
<dbReference type="PANTHER" id="PTHR10000">
    <property type="entry name" value="PHOSPHOSERINE PHOSPHATASE"/>
    <property type="match status" value="1"/>
</dbReference>
<keyword evidence="2" id="KW-0378">Hydrolase</keyword>
<accession>A0A2K9LU37</accession>
<proteinExistence type="predicted"/>
<gene>
    <name evidence="4" type="ORF">Kalk_17885</name>
</gene>
<dbReference type="OrthoDB" id="193379at2"/>
<dbReference type="Gene3D" id="3.30.980.20">
    <property type="entry name" value="Putative mannosyl-3-phosphoglycerate phosphatase, domain 2"/>
    <property type="match status" value="1"/>
</dbReference>
<dbReference type="AlphaFoldDB" id="A0A2K9LU37"/>
<keyword evidence="5" id="KW-1185">Reference proteome</keyword>
<protein>
    <recommendedName>
        <fullName evidence="6">Mannosyl-3-phosphoglycerate phosphatase</fullName>
    </recommendedName>
</protein>
<dbReference type="GO" id="GO:0000287">
    <property type="term" value="F:magnesium ion binding"/>
    <property type="evidence" value="ECO:0007669"/>
    <property type="project" value="TreeGrafter"/>
</dbReference>
<dbReference type="GO" id="GO:0051479">
    <property type="term" value="P:mannosylglycerate biosynthetic process"/>
    <property type="evidence" value="ECO:0007669"/>
    <property type="project" value="InterPro"/>
</dbReference>
<sequence>MIEPQILVFTDLDGTLLDHHSYSFQPALPALQRLAAHNIPVILNSSKTRPEMEALKQQLDNTAPFIVENGAAAIIPSGNLSEEPEEILFAAPRDVILEQLHWLRSKGYEFRGFNDMSAADVADVTGLTIQAATAAKQRIGTEPLMWQGEEYQLLEMKSLLEQVGLQLIKGGRFYHVMGQYDKADAMQYLAQRYQAINPQKQVISIALGDSPNDARMLERADYAVIIKGVNSDKLMITGAGHVMRSQGEGPTGWNECIQSLLNQLLPVAH</sequence>
<dbReference type="InterPro" id="IPR036412">
    <property type="entry name" value="HAD-like_sf"/>
</dbReference>
<dbReference type="EMBL" id="CP022684">
    <property type="protein sequence ID" value="AUM15015.1"/>
    <property type="molecule type" value="Genomic_DNA"/>
</dbReference>
<evidence type="ECO:0008006" key="6">
    <source>
        <dbReference type="Google" id="ProtNLM"/>
    </source>
</evidence>
<name>A0A2K9LU37_9GAMM</name>
<evidence type="ECO:0000256" key="1">
    <source>
        <dbReference type="ARBA" id="ARBA00022723"/>
    </source>
</evidence>
<evidence type="ECO:0000256" key="2">
    <source>
        <dbReference type="ARBA" id="ARBA00022801"/>
    </source>
</evidence>
<dbReference type="InterPro" id="IPR006379">
    <property type="entry name" value="HAD-SF_hydro_IIB"/>
</dbReference>
<dbReference type="SUPFAM" id="SSF56784">
    <property type="entry name" value="HAD-like"/>
    <property type="match status" value="1"/>
</dbReference>
<dbReference type="KEGG" id="kak:Kalk_17885"/>
<dbReference type="NCBIfam" id="TIGR01486">
    <property type="entry name" value="HAD-SF-IIB-MPGP"/>
    <property type="match status" value="1"/>
</dbReference>
<dbReference type="SFLD" id="SFLDG01140">
    <property type="entry name" value="C2.B:_Phosphomannomutase_and_P"/>
    <property type="match status" value="1"/>
</dbReference>
<dbReference type="NCBIfam" id="TIGR01484">
    <property type="entry name" value="HAD-SF-IIB"/>
    <property type="match status" value="1"/>
</dbReference>
<dbReference type="Pfam" id="PF08282">
    <property type="entry name" value="Hydrolase_3"/>
    <property type="match status" value="2"/>
</dbReference>
<dbReference type="InterPro" id="IPR006381">
    <property type="entry name" value="HAD-SF-IIB-MPGP"/>
</dbReference>
<reference evidence="5" key="1">
    <citation type="submission" date="2017-08" db="EMBL/GenBank/DDBJ databases">
        <title>Direct submision.</title>
        <authorList>
            <person name="Kim S.-J."/>
            <person name="Rhee S.-K."/>
        </authorList>
    </citation>
    <scope>NUCLEOTIDE SEQUENCE [LARGE SCALE GENOMIC DNA]</scope>
    <source>
        <strain evidence="5">GI5</strain>
    </source>
</reference>
<organism evidence="4 5">
    <name type="scientific">Ketobacter alkanivorans</name>
    <dbReference type="NCBI Taxonomy" id="1917421"/>
    <lineage>
        <taxon>Bacteria</taxon>
        <taxon>Pseudomonadati</taxon>
        <taxon>Pseudomonadota</taxon>
        <taxon>Gammaproteobacteria</taxon>
        <taxon>Pseudomonadales</taxon>
        <taxon>Ketobacteraceae</taxon>
        <taxon>Ketobacter</taxon>
    </lineage>
</organism>
<dbReference type="PANTHER" id="PTHR10000:SF8">
    <property type="entry name" value="HAD SUPERFAMILY HYDROLASE-LIKE, TYPE 3"/>
    <property type="match status" value="1"/>
</dbReference>
<dbReference type="SFLD" id="SFLDG01142">
    <property type="entry name" value="C2.B.2:_Mannosyl-3-phosphoglyc"/>
    <property type="match status" value="1"/>
</dbReference>
<dbReference type="SFLD" id="SFLDS00003">
    <property type="entry name" value="Haloacid_Dehalogenase"/>
    <property type="match status" value="1"/>
</dbReference>
<evidence type="ECO:0000313" key="4">
    <source>
        <dbReference type="EMBL" id="AUM15015.1"/>
    </source>
</evidence>
<evidence type="ECO:0000313" key="5">
    <source>
        <dbReference type="Proteomes" id="UP000235116"/>
    </source>
</evidence>